<keyword evidence="2" id="KW-1185">Reference proteome</keyword>
<accession>A0ABQ8G8T5</accession>
<dbReference type="EMBL" id="JAGTJR010000018">
    <property type="protein sequence ID" value="KAH7045961.1"/>
    <property type="molecule type" value="Genomic_DNA"/>
</dbReference>
<name>A0ABQ8G8T5_9PEZI</name>
<gene>
    <name evidence="1" type="ORF">B0J12DRAFT_146842</name>
</gene>
<reference evidence="1 2" key="1">
    <citation type="journal article" date="2021" name="Nat. Commun.">
        <title>Genetic determinants of endophytism in the Arabidopsis root mycobiome.</title>
        <authorList>
            <person name="Mesny F."/>
            <person name="Miyauchi S."/>
            <person name="Thiergart T."/>
            <person name="Pickel B."/>
            <person name="Atanasova L."/>
            <person name="Karlsson M."/>
            <person name="Huettel B."/>
            <person name="Barry K.W."/>
            <person name="Haridas S."/>
            <person name="Chen C."/>
            <person name="Bauer D."/>
            <person name="Andreopoulos W."/>
            <person name="Pangilinan J."/>
            <person name="LaButti K."/>
            <person name="Riley R."/>
            <person name="Lipzen A."/>
            <person name="Clum A."/>
            <person name="Drula E."/>
            <person name="Henrissat B."/>
            <person name="Kohler A."/>
            <person name="Grigoriev I.V."/>
            <person name="Martin F.M."/>
            <person name="Hacquard S."/>
        </authorList>
    </citation>
    <scope>NUCLEOTIDE SEQUENCE [LARGE SCALE GENOMIC DNA]</scope>
    <source>
        <strain evidence="1 2">MPI-SDFR-AT-0080</strain>
    </source>
</reference>
<protein>
    <submittedName>
        <fullName evidence="1">Uncharacterized protein</fullName>
    </submittedName>
</protein>
<evidence type="ECO:0000313" key="1">
    <source>
        <dbReference type="EMBL" id="KAH7045961.1"/>
    </source>
</evidence>
<comment type="caution">
    <text evidence="1">The sequence shown here is derived from an EMBL/GenBank/DDBJ whole genome shotgun (WGS) entry which is preliminary data.</text>
</comment>
<evidence type="ECO:0000313" key="2">
    <source>
        <dbReference type="Proteomes" id="UP000774617"/>
    </source>
</evidence>
<organism evidence="1 2">
    <name type="scientific">Macrophomina phaseolina</name>
    <dbReference type="NCBI Taxonomy" id="35725"/>
    <lineage>
        <taxon>Eukaryota</taxon>
        <taxon>Fungi</taxon>
        <taxon>Dikarya</taxon>
        <taxon>Ascomycota</taxon>
        <taxon>Pezizomycotina</taxon>
        <taxon>Dothideomycetes</taxon>
        <taxon>Dothideomycetes incertae sedis</taxon>
        <taxon>Botryosphaeriales</taxon>
        <taxon>Botryosphaeriaceae</taxon>
        <taxon>Macrophomina</taxon>
    </lineage>
</organism>
<sequence>MSQIPLLTLLSSFFFFILRRSEDITGLVAIVVGSLSLNLRTVMEAMRRTNATITGLSIFIVILIRRMRKLSSTMVCERIRWCPQALSLYSFLISDRWARDTHGGKGRDVAVFGLV</sequence>
<dbReference type="Proteomes" id="UP000774617">
    <property type="component" value="Unassembled WGS sequence"/>
</dbReference>
<proteinExistence type="predicted"/>